<reference evidence="4" key="2">
    <citation type="submission" date="2023-11" db="UniProtKB">
        <authorList>
            <consortium name="WormBaseParasite"/>
        </authorList>
    </citation>
    <scope>IDENTIFICATION</scope>
</reference>
<dbReference type="WBParaSite" id="TREG1_42830.1">
    <property type="protein sequence ID" value="TREG1_42830.1"/>
    <property type="gene ID" value="TREG1_42830"/>
</dbReference>
<feature type="compositionally biased region" description="Polar residues" evidence="2">
    <location>
        <begin position="730"/>
        <end position="753"/>
    </location>
</feature>
<reference evidence="3" key="1">
    <citation type="submission" date="2022-06" db="EMBL/GenBank/DDBJ databases">
        <authorList>
            <person name="Berger JAMES D."/>
            <person name="Berger JAMES D."/>
        </authorList>
    </citation>
    <scope>NUCLEOTIDE SEQUENCE [LARGE SCALE GENOMIC DNA]</scope>
</reference>
<dbReference type="AlphaFoldDB" id="A0AA85JUA0"/>
<feature type="region of interest" description="Disordered" evidence="2">
    <location>
        <begin position="519"/>
        <end position="585"/>
    </location>
</feature>
<feature type="region of interest" description="Disordered" evidence="2">
    <location>
        <begin position="687"/>
        <end position="799"/>
    </location>
</feature>
<dbReference type="Proteomes" id="UP000050795">
    <property type="component" value="Unassembled WGS sequence"/>
</dbReference>
<evidence type="ECO:0000313" key="4">
    <source>
        <dbReference type="WBParaSite" id="TREG1_42830.1"/>
    </source>
</evidence>
<evidence type="ECO:0000256" key="2">
    <source>
        <dbReference type="SAM" id="MobiDB-lite"/>
    </source>
</evidence>
<feature type="region of interest" description="Disordered" evidence="2">
    <location>
        <begin position="599"/>
        <end position="642"/>
    </location>
</feature>
<name>A0AA85JUA0_TRIRE</name>
<evidence type="ECO:0000256" key="1">
    <source>
        <dbReference type="SAM" id="Coils"/>
    </source>
</evidence>
<keyword evidence="1" id="KW-0175">Coiled coil</keyword>
<feature type="compositionally biased region" description="Basic and acidic residues" evidence="2">
    <location>
        <begin position="767"/>
        <end position="781"/>
    </location>
</feature>
<organism evidence="3 4">
    <name type="scientific">Trichobilharzia regenti</name>
    <name type="common">Nasal bird schistosome</name>
    <dbReference type="NCBI Taxonomy" id="157069"/>
    <lineage>
        <taxon>Eukaryota</taxon>
        <taxon>Metazoa</taxon>
        <taxon>Spiralia</taxon>
        <taxon>Lophotrochozoa</taxon>
        <taxon>Platyhelminthes</taxon>
        <taxon>Trematoda</taxon>
        <taxon>Digenea</taxon>
        <taxon>Strigeidida</taxon>
        <taxon>Schistosomatoidea</taxon>
        <taxon>Schistosomatidae</taxon>
        <taxon>Trichobilharzia</taxon>
    </lineage>
</organism>
<feature type="compositionally biased region" description="Low complexity" evidence="2">
    <location>
        <begin position="452"/>
        <end position="469"/>
    </location>
</feature>
<feature type="coiled-coil region" evidence="1">
    <location>
        <begin position="182"/>
        <end position="301"/>
    </location>
</feature>
<evidence type="ECO:0000313" key="3">
    <source>
        <dbReference type="Proteomes" id="UP000050795"/>
    </source>
</evidence>
<sequence length="799" mass="89795">MEEDSCAVLGTTASDISCIKKDVLGLGTVLESDDSQRLKKNVDDSGFAVNQMQSEVSQMSCGTLHSDLNNIKDRLSEVVNSFSLYSRQMRSMLADEKLFDISCRNSAKAEERFVYQIGQFAKGLQNGLFAEIRELSTVSLEETLSGFIDHYNELKMKYAELLVTSSQTPAKKGNLLDETSVFELLEKELSNCDREKESIRSNYESKISCLTADWEYQRSKLLTDIRKREGLIDEFQQQIEDKENENLNLKGLIDEFQRKIEDMENENLNLKGLIDEFQRKIEDKENENLKLKGELDETARQFCCKENVDFGPNRSLNQLRSFLTKLEKRCPWLWDLFYGRNNQEVDSVLMNPVEQKKSLNKAILERNELEDELHRLKQELLSLKDTRIDLANQLKTKNDELQYMCEKFQKQEERLTEYRIRIQKLCDPQVASAFAETIRKNVCAGKSDSHITSYTVSSTPSSGSLSSSRTEPDISLTTVSILPSNKTPLNTKPSEAQPASIFHCVGAAVTAIANVITSPKRPQASPVNSSENKRSRPDLSPPKSDNTPTEMSIAEPSLAVKAEEKPIPCDSVPRRVSHPALSTKSNHFAVPERPIFSSSSSQETALGLPVKSTTARRPLTELPVSRPKSPIAVTSSSGDLPTPSGYLTKDNHVQNYPKADDFKPYSFPPKGFDVNVSFLNHLPLAESTTHMQRNTPHSTNRNFGKDFDSNRPAAFRSPNEKNELFAVPSSKPTSSWQVPRSGPMKQNPTTNAFVTPAPVHPQQPVQNKDEPLTNQRCERKSVSRQKRPSNAGAPECKPS</sequence>
<feature type="region of interest" description="Disordered" evidence="2">
    <location>
        <begin position="449"/>
        <end position="472"/>
    </location>
</feature>
<feature type="compositionally biased region" description="Polar residues" evidence="2">
    <location>
        <begin position="687"/>
        <end position="702"/>
    </location>
</feature>
<feature type="coiled-coil region" evidence="1">
    <location>
        <begin position="359"/>
        <end position="411"/>
    </location>
</feature>
<accession>A0AA85JUA0</accession>
<keyword evidence="3" id="KW-1185">Reference proteome</keyword>
<protein>
    <submittedName>
        <fullName evidence="4">Uncharacterized protein</fullName>
    </submittedName>
</protein>
<proteinExistence type="predicted"/>